<dbReference type="InterPro" id="IPR011992">
    <property type="entry name" value="EF-hand-dom_pair"/>
</dbReference>
<dbReference type="RefSeq" id="WP_146509013.1">
    <property type="nucleotide sequence ID" value="NZ_SIHI01000001.1"/>
</dbReference>
<accession>A0A5C5X691</accession>
<dbReference type="GO" id="GO:0005509">
    <property type="term" value="F:calcium ion binding"/>
    <property type="evidence" value="ECO:0007669"/>
    <property type="project" value="InterPro"/>
</dbReference>
<dbReference type="PROSITE" id="PS00018">
    <property type="entry name" value="EF_HAND_1"/>
    <property type="match status" value="1"/>
</dbReference>
<dbReference type="InterPro" id="IPR002048">
    <property type="entry name" value="EF_hand_dom"/>
</dbReference>
<sequence length="538" mass="61266">MIDRAFKASWSAIRRRIAVPCGGLVFVLFFASLAIGQKREEAARLVFLSPTRPVIIEAEFQTGRFSIDEMRRQYAVEVFRQLDTDEDGVLNDTEAQQIPVSGRLRKGALRLEEKWTQVDIAPEDGKISQEEFSTFLQTALGPPLSIERKANLAQSVRLYDDLDLNSDGRIDGDEVTQGLEILKALDFDDDETLSVAELQPFPLSVIQAQQESTTNNSPIALHFIRDQSEVEATVRALPEFYGLSDVVPATMFPTLSDREFERFDFNSDGNWDSVEIRKFLEFAPADYVMKVSLSPPRVEVVKGESDGTTRPVIDAGGVQVKWQARSNVHQRFDATRLYLVRFIMSDNDKNGYLSEAEYFGLQANVPFDEVDLDGNEQVTRDEIKFFFSMDGLAEQGRLVLTLFESTQNLFDILDVNADRRLNTREFVEGEERLLAFDMNQDGALLKDEFRTEFDVTFSQPEILERNPANNQMEQSRQGRIVNDSSGPVWFRRMDDNLDGEISWREFLGGREKFDELDQNGDNFLELSEAEAAESLRQQ</sequence>
<evidence type="ECO:0000313" key="2">
    <source>
        <dbReference type="EMBL" id="TWT58546.1"/>
    </source>
</evidence>
<dbReference type="PANTHER" id="PTHR10827">
    <property type="entry name" value="RETICULOCALBIN"/>
    <property type="match status" value="1"/>
</dbReference>
<reference evidence="2 3" key="1">
    <citation type="submission" date="2019-02" db="EMBL/GenBank/DDBJ databases">
        <title>Deep-cultivation of Planctomycetes and their phenomic and genomic characterization uncovers novel biology.</title>
        <authorList>
            <person name="Wiegand S."/>
            <person name="Jogler M."/>
            <person name="Boedeker C."/>
            <person name="Pinto D."/>
            <person name="Vollmers J."/>
            <person name="Rivas-Marin E."/>
            <person name="Kohn T."/>
            <person name="Peeters S.H."/>
            <person name="Heuer A."/>
            <person name="Rast P."/>
            <person name="Oberbeckmann S."/>
            <person name="Bunk B."/>
            <person name="Jeske O."/>
            <person name="Meyerdierks A."/>
            <person name="Storesund J.E."/>
            <person name="Kallscheuer N."/>
            <person name="Luecker S."/>
            <person name="Lage O.M."/>
            <person name="Pohl T."/>
            <person name="Merkel B.J."/>
            <person name="Hornburger P."/>
            <person name="Mueller R.-W."/>
            <person name="Bruemmer F."/>
            <person name="Labrenz M."/>
            <person name="Spormann A.M."/>
            <person name="Op Den Camp H."/>
            <person name="Overmann J."/>
            <person name="Amann R."/>
            <person name="Jetten M.S.M."/>
            <person name="Mascher T."/>
            <person name="Medema M.H."/>
            <person name="Devos D.P."/>
            <person name="Kaster A.-K."/>
            <person name="Ovreas L."/>
            <person name="Rohde M."/>
            <person name="Galperin M.Y."/>
            <person name="Jogler C."/>
        </authorList>
    </citation>
    <scope>NUCLEOTIDE SEQUENCE [LARGE SCALE GENOMIC DNA]</scope>
    <source>
        <strain evidence="2 3">KOR42</strain>
    </source>
</reference>
<dbReference type="PROSITE" id="PS50222">
    <property type="entry name" value="EF_HAND_2"/>
    <property type="match status" value="2"/>
</dbReference>
<evidence type="ECO:0000313" key="3">
    <source>
        <dbReference type="Proteomes" id="UP000317243"/>
    </source>
</evidence>
<dbReference type="Gene3D" id="1.10.238.10">
    <property type="entry name" value="EF-hand"/>
    <property type="match status" value="3"/>
</dbReference>
<dbReference type="Proteomes" id="UP000317243">
    <property type="component" value="Unassembled WGS sequence"/>
</dbReference>
<dbReference type="SUPFAM" id="SSF47473">
    <property type="entry name" value="EF-hand"/>
    <property type="match status" value="3"/>
</dbReference>
<proteinExistence type="predicted"/>
<feature type="domain" description="EF-hand" evidence="1">
    <location>
        <begin position="150"/>
        <end position="185"/>
    </location>
</feature>
<organism evidence="2 3">
    <name type="scientific">Thalassoglobus neptunius</name>
    <dbReference type="NCBI Taxonomy" id="1938619"/>
    <lineage>
        <taxon>Bacteria</taxon>
        <taxon>Pseudomonadati</taxon>
        <taxon>Planctomycetota</taxon>
        <taxon>Planctomycetia</taxon>
        <taxon>Planctomycetales</taxon>
        <taxon>Planctomycetaceae</taxon>
        <taxon>Thalassoglobus</taxon>
    </lineage>
</organism>
<dbReference type="OrthoDB" id="260830at2"/>
<dbReference type="PANTHER" id="PTHR10827:SF85">
    <property type="entry name" value="CALCIUM-BINDING PROTEIN"/>
    <property type="match status" value="1"/>
</dbReference>
<protein>
    <submittedName>
        <fullName evidence="2">EF hand</fullName>
    </submittedName>
</protein>
<dbReference type="Pfam" id="PF13202">
    <property type="entry name" value="EF-hand_5"/>
    <property type="match status" value="2"/>
</dbReference>
<feature type="domain" description="EF-hand" evidence="1">
    <location>
        <begin position="367"/>
        <end position="393"/>
    </location>
</feature>
<name>A0A5C5X691_9PLAN</name>
<evidence type="ECO:0000259" key="1">
    <source>
        <dbReference type="PROSITE" id="PS50222"/>
    </source>
</evidence>
<dbReference type="AlphaFoldDB" id="A0A5C5X691"/>
<keyword evidence="3" id="KW-1185">Reference proteome</keyword>
<gene>
    <name evidence="2" type="ORF">KOR42_19270</name>
</gene>
<comment type="caution">
    <text evidence="2">The sequence shown here is derived from an EMBL/GenBank/DDBJ whole genome shotgun (WGS) entry which is preliminary data.</text>
</comment>
<dbReference type="EMBL" id="SIHI01000001">
    <property type="protein sequence ID" value="TWT58546.1"/>
    <property type="molecule type" value="Genomic_DNA"/>
</dbReference>
<dbReference type="InterPro" id="IPR018247">
    <property type="entry name" value="EF_Hand_1_Ca_BS"/>
</dbReference>